<evidence type="ECO:0000313" key="3">
    <source>
        <dbReference type="Proteomes" id="UP000467236"/>
    </source>
</evidence>
<evidence type="ECO:0000313" key="2">
    <source>
        <dbReference type="EMBL" id="BBX75849.1"/>
    </source>
</evidence>
<name>A0A7I7MXG1_9MYCO</name>
<proteinExistence type="predicted"/>
<sequence>MFTLLVSWLLVAGIPGLLMLATLGLGRLERALAQENVAAAEVTEFLDQADALDVHTLAREGMPEALAYLHRRQALGLTRPSSTRARPGKHRAESSFADGPREPPRGGVSDPGSPAFRVQFAVQGDSTRRSCVALAGRTDWPTL</sequence>
<dbReference type="EMBL" id="AP022575">
    <property type="protein sequence ID" value="BBX75849.1"/>
    <property type="molecule type" value="Genomic_DNA"/>
</dbReference>
<accession>A0A7I7MXG1</accession>
<reference evidence="2 3" key="1">
    <citation type="journal article" date="2019" name="Emerg. Microbes Infect.">
        <title>Comprehensive subspecies identification of 175 nontuberculous mycobacteria species based on 7547 genomic profiles.</title>
        <authorList>
            <person name="Matsumoto Y."/>
            <person name="Kinjo T."/>
            <person name="Motooka D."/>
            <person name="Nabeya D."/>
            <person name="Jung N."/>
            <person name="Uechi K."/>
            <person name="Horii T."/>
            <person name="Iida T."/>
            <person name="Fujita J."/>
            <person name="Nakamura S."/>
        </authorList>
    </citation>
    <scope>NUCLEOTIDE SEQUENCE [LARGE SCALE GENOMIC DNA]</scope>
    <source>
        <strain evidence="2 3">JCM 14233</strain>
    </source>
</reference>
<dbReference type="Proteomes" id="UP000467236">
    <property type="component" value="Chromosome"/>
</dbReference>
<feature type="region of interest" description="Disordered" evidence="1">
    <location>
        <begin position="77"/>
        <end position="115"/>
    </location>
</feature>
<evidence type="ECO:0000256" key="1">
    <source>
        <dbReference type="SAM" id="MobiDB-lite"/>
    </source>
</evidence>
<dbReference type="KEGG" id="mshj:MSHI_37550"/>
<dbReference type="AlphaFoldDB" id="A0A7I7MXG1"/>
<organism evidence="2 3">
    <name type="scientific">Mycobacterium shinjukuense</name>
    <dbReference type="NCBI Taxonomy" id="398694"/>
    <lineage>
        <taxon>Bacteria</taxon>
        <taxon>Bacillati</taxon>
        <taxon>Actinomycetota</taxon>
        <taxon>Actinomycetes</taxon>
        <taxon>Mycobacteriales</taxon>
        <taxon>Mycobacteriaceae</taxon>
        <taxon>Mycobacterium</taxon>
    </lineage>
</organism>
<keyword evidence="3" id="KW-1185">Reference proteome</keyword>
<gene>
    <name evidence="2" type="ORF">MSHI_37550</name>
</gene>
<protein>
    <submittedName>
        <fullName evidence="2">Uncharacterized protein</fullName>
    </submittedName>
</protein>